<dbReference type="AlphaFoldDB" id="A0A7T8KGA5"/>
<dbReference type="GO" id="GO:0003810">
    <property type="term" value="F:protein-glutamine gamma-glutamyltransferase activity"/>
    <property type="evidence" value="ECO:0007669"/>
    <property type="project" value="TreeGrafter"/>
</dbReference>
<dbReference type="OrthoDB" id="6353348at2759"/>
<proteinExistence type="predicted"/>
<reference evidence="2" key="1">
    <citation type="submission" date="2021-01" db="EMBL/GenBank/DDBJ databases">
        <title>Caligus Genome Assembly.</title>
        <authorList>
            <person name="Gallardo-Escarate C."/>
        </authorList>
    </citation>
    <scope>NUCLEOTIDE SEQUENCE [LARGE SCALE GENOMIC DNA]</scope>
</reference>
<dbReference type="InterPro" id="IPR050779">
    <property type="entry name" value="Transglutaminase"/>
</dbReference>
<accession>A0A7T8KGA5</accession>
<dbReference type="PANTHER" id="PTHR11590">
    <property type="entry name" value="PROTEIN-GLUTAMINE GAMMA-GLUTAMYLTRANSFERASE"/>
    <property type="match status" value="1"/>
</dbReference>
<gene>
    <name evidence="1" type="ORF">FKW44_008443</name>
</gene>
<evidence type="ECO:0000313" key="2">
    <source>
        <dbReference type="Proteomes" id="UP000595437"/>
    </source>
</evidence>
<dbReference type="InterPro" id="IPR036985">
    <property type="entry name" value="Transglutaminase-like_sf"/>
</dbReference>
<organism evidence="1 2">
    <name type="scientific">Caligus rogercresseyi</name>
    <name type="common">Sea louse</name>
    <dbReference type="NCBI Taxonomy" id="217165"/>
    <lineage>
        <taxon>Eukaryota</taxon>
        <taxon>Metazoa</taxon>
        <taxon>Ecdysozoa</taxon>
        <taxon>Arthropoda</taxon>
        <taxon>Crustacea</taxon>
        <taxon>Multicrustacea</taxon>
        <taxon>Hexanauplia</taxon>
        <taxon>Copepoda</taxon>
        <taxon>Siphonostomatoida</taxon>
        <taxon>Caligidae</taxon>
        <taxon>Caligus</taxon>
    </lineage>
</organism>
<dbReference type="InterPro" id="IPR038765">
    <property type="entry name" value="Papain-like_cys_pep_sf"/>
</dbReference>
<feature type="non-terminal residue" evidence="1">
    <location>
        <position position="202"/>
    </location>
</feature>
<name>A0A7T8KGA5_CALRO</name>
<protein>
    <submittedName>
        <fullName evidence="1">Transglutaminaselike</fullName>
    </submittedName>
</protein>
<dbReference type="PANTHER" id="PTHR11590:SF40">
    <property type="entry name" value="HEMOCYTE PROTEIN-GLUTAMINE GAMMA-GLUTAMYLTRANSFERASE-LIKE PROTEIN"/>
    <property type="match status" value="1"/>
</dbReference>
<keyword evidence="2" id="KW-1185">Reference proteome</keyword>
<dbReference type="EMBL" id="CP045894">
    <property type="protein sequence ID" value="QQP55301.1"/>
    <property type="molecule type" value="Genomic_DNA"/>
</dbReference>
<dbReference type="Proteomes" id="UP000595437">
    <property type="component" value="Chromosome 5"/>
</dbReference>
<evidence type="ECO:0000313" key="1">
    <source>
        <dbReference type="EMBL" id="QQP55301.1"/>
    </source>
</evidence>
<feature type="non-terminal residue" evidence="1">
    <location>
        <position position="1"/>
    </location>
</feature>
<dbReference type="SUPFAM" id="SSF54001">
    <property type="entry name" value="Cysteine proteinases"/>
    <property type="match status" value="1"/>
</dbReference>
<sequence length="202" mass="22763">PNAADGTEITLPVDFRRQQLATDKTKWDISQHRTAPKILVLNVQIGSGLRLGLGRLRLRSLLPTIKSAHAESSLERLRYMFCSIPIVKSVSKLDEYVQNPTGKIWKGDVNNISSRLWIYAQFEEVVLPAICYIMDTKARISDADRGDPIKVSRAISSWNEPYENGTSPFEWNSSAPIFDEYLGNNGEVRYGQSWVFSALTVT</sequence>
<dbReference type="Gene3D" id="3.90.260.10">
    <property type="entry name" value="Transglutaminase-like"/>
    <property type="match status" value="1"/>
</dbReference>